<evidence type="ECO:0000256" key="3">
    <source>
        <dbReference type="ARBA" id="ARBA00023136"/>
    </source>
</evidence>
<keyword evidence="3 4" id="KW-0472">Membrane</keyword>
<evidence type="ECO:0000256" key="2">
    <source>
        <dbReference type="ARBA" id="ARBA00022989"/>
    </source>
</evidence>
<evidence type="ECO:0000313" key="6">
    <source>
        <dbReference type="Proteomes" id="UP000289738"/>
    </source>
</evidence>
<dbReference type="GO" id="GO:0016020">
    <property type="term" value="C:membrane"/>
    <property type="evidence" value="ECO:0007669"/>
    <property type="project" value="InterPro"/>
</dbReference>
<protein>
    <recommendedName>
        <fullName evidence="7">WAT1-related protein</fullName>
    </recommendedName>
</protein>
<evidence type="ECO:0000256" key="1">
    <source>
        <dbReference type="ARBA" id="ARBA00022692"/>
    </source>
</evidence>
<name>A0A444YRL2_ARAHY</name>
<feature type="transmembrane region" description="Helical" evidence="4">
    <location>
        <begin position="21"/>
        <end position="38"/>
    </location>
</feature>
<gene>
    <name evidence="5" type="ORF">Ahy_B06g084313</name>
</gene>
<keyword evidence="1 4" id="KW-0812">Transmembrane</keyword>
<dbReference type="PANTHER" id="PTHR31218">
    <property type="entry name" value="WAT1-RELATED PROTEIN"/>
    <property type="match status" value="1"/>
</dbReference>
<dbReference type="GO" id="GO:0022857">
    <property type="term" value="F:transmembrane transporter activity"/>
    <property type="evidence" value="ECO:0007669"/>
    <property type="project" value="InterPro"/>
</dbReference>
<evidence type="ECO:0000256" key="4">
    <source>
        <dbReference type="SAM" id="Phobius"/>
    </source>
</evidence>
<dbReference type="InterPro" id="IPR030184">
    <property type="entry name" value="WAT1-related"/>
</dbReference>
<proteinExistence type="predicted"/>
<accession>A0A444YRL2</accession>
<keyword evidence="2 4" id="KW-1133">Transmembrane helix</keyword>
<sequence>MKSFVSYMAIVEKNKPYVSMLFIQFVYASMALLSKAAISKGMTPFVFVVYRQAFASVFLSSFSFFDSKQSAPLSGKLLCNLFLISLVGLTTSSTLSKIWI</sequence>
<reference evidence="5 6" key="1">
    <citation type="submission" date="2019-01" db="EMBL/GenBank/DDBJ databases">
        <title>Sequencing of cultivated peanut Arachis hypogaea provides insights into genome evolution and oil improvement.</title>
        <authorList>
            <person name="Chen X."/>
        </authorList>
    </citation>
    <scope>NUCLEOTIDE SEQUENCE [LARGE SCALE GENOMIC DNA]</scope>
    <source>
        <strain evidence="6">cv. Fuhuasheng</strain>
        <tissue evidence="5">Leaves</tissue>
    </source>
</reference>
<evidence type="ECO:0008006" key="7">
    <source>
        <dbReference type="Google" id="ProtNLM"/>
    </source>
</evidence>
<dbReference type="EMBL" id="SDMP01000016">
    <property type="protein sequence ID" value="RYR04561.1"/>
    <property type="molecule type" value="Genomic_DNA"/>
</dbReference>
<feature type="transmembrane region" description="Helical" evidence="4">
    <location>
        <begin position="77"/>
        <end position="99"/>
    </location>
</feature>
<keyword evidence="6" id="KW-1185">Reference proteome</keyword>
<organism evidence="5 6">
    <name type="scientific">Arachis hypogaea</name>
    <name type="common">Peanut</name>
    <dbReference type="NCBI Taxonomy" id="3818"/>
    <lineage>
        <taxon>Eukaryota</taxon>
        <taxon>Viridiplantae</taxon>
        <taxon>Streptophyta</taxon>
        <taxon>Embryophyta</taxon>
        <taxon>Tracheophyta</taxon>
        <taxon>Spermatophyta</taxon>
        <taxon>Magnoliopsida</taxon>
        <taxon>eudicotyledons</taxon>
        <taxon>Gunneridae</taxon>
        <taxon>Pentapetalae</taxon>
        <taxon>rosids</taxon>
        <taxon>fabids</taxon>
        <taxon>Fabales</taxon>
        <taxon>Fabaceae</taxon>
        <taxon>Papilionoideae</taxon>
        <taxon>50 kb inversion clade</taxon>
        <taxon>dalbergioids sensu lato</taxon>
        <taxon>Dalbergieae</taxon>
        <taxon>Pterocarpus clade</taxon>
        <taxon>Arachis</taxon>
    </lineage>
</organism>
<dbReference type="AlphaFoldDB" id="A0A444YRL2"/>
<dbReference type="Proteomes" id="UP000289738">
    <property type="component" value="Chromosome B06"/>
</dbReference>
<feature type="transmembrane region" description="Helical" evidence="4">
    <location>
        <begin position="44"/>
        <end position="65"/>
    </location>
</feature>
<comment type="caution">
    <text evidence="5">The sequence shown here is derived from an EMBL/GenBank/DDBJ whole genome shotgun (WGS) entry which is preliminary data.</text>
</comment>
<evidence type="ECO:0000313" key="5">
    <source>
        <dbReference type="EMBL" id="RYR04561.1"/>
    </source>
</evidence>